<dbReference type="InterPro" id="IPR035427">
    <property type="entry name" value="Tim10-like_dom_sf"/>
</dbReference>
<keyword evidence="8" id="KW-1185">Reference proteome</keyword>
<dbReference type="GO" id="GO:0015031">
    <property type="term" value="P:protein transport"/>
    <property type="evidence" value="ECO:0007669"/>
    <property type="project" value="UniProtKB-KW"/>
</dbReference>
<evidence type="ECO:0000313" key="8">
    <source>
        <dbReference type="Proteomes" id="UP000307440"/>
    </source>
</evidence>
<dbReference type="Pfam" id="PF02953">
    <property type="entry name" value="zf-Tim10_DDP"/>
    <property type="match status" value="1"/>
</dbReference>
<dbReference type="OrthoDB" id="344165at2759"/>
<evidence type="ECO:0000313" key="7">
    <source>
        <dbReference type="EMBL" id="TFK22424.1"/>
    </source>
</evidence>
<keyword evidence="2 5" id="KW-0999">Mitochondrion inner membrane</keyword>
<organism evidence="7 8">
    <name type="scientific">Coprinopsis marcescibilis</name>
    <name type="common">Agaric fungus</name>
    <name type="synonym">Psathyrella marcescibilis</name>
    <dbReference type="NCBI Taxonomy" id="230819"/>
    <lineage>
        <taxon>Eukaryota</taxon>
        <taxon>Fungi</taxon>
        <taxon>Dikarya</taxon>
        <taxon>Basidiomycota</taxon>
        <taxon>Agaricomycotina</taxon>
        <taxon>Agaricomycetes</taxon>
        <taxon>Agaricomycetidae</taxon>
        <taxon>Agaricales</taxon>
        <taxon>Agaricineae</taxon>
        <taxon>Psathyrellaceae</taxon>
        <taxon>Coprinopsis</taxon>
    </lineage>
</organism>
<keyword evidence="3 5" id="KW-0653">Protein transport</keyword>
<comment type="subcellular location">
    <subcellularLocation>
        <location evidence="5">Mitochondrion inner membrane</location>
        <topology evidence="5">Peripheral membrane protein</topology>
        <orientation evidence="5">Intermembrane side</orientation>
    </subcellularLocation>
</comment>
<keyword evidence="5" id="KW-0496">Mitochondrion</keyword>
<dbReference type="SUPFAM" id="SSF144122">
    <property type="entry name" value="Tim10-like"/>
    <property type="match status" value="1"/>
</dbReference>
<dbReference type="GO" id="GO:0005743">
    <property type="term" value="C:mitochondrial inner membrane"/>
    <property type="evidence" value="ECO:0007669"/>
    <property type="project" value="UniProtKB-SubCell"/>
</dbReference>
<dbReference type="Proteomes" id="UP000307440">
    <property type="component" value="Unassembled WGS sequence"/>
</dbReference>
<gene>
    <name evidence="7" type="ORF">FA15DRAFT_519359</name>
</gene>
<proteinExistence type="inferred from homology"/>
<evidence type="ECO:0000256" key="1">
    <source>
        <dbReference type="ARBA" id="ARBA00006720"/>
    </source>
</evidence>
<reference evidence="7 8" key="1">
    <citation type="journal article" date="2019" name="Nat. Ecol. Evol.">
        <title>Megaphylogeny resolves global patterns of mushroom evolution.</title>
        <authorList>
            <person name="Varga T."/>
            <person name="Krizsan K."/>
            <person name="Foldi C."/>
            <person name="Dima B."/>
            <person name="Sanchez-Garcia M."/>
            <person name="Sanchez-Ramirez S."/>
            <person name="Szollosi G.J."/>
            <person name="Szarkandi J.G."/>
            <person name="Papp V."/>
            <person name="Albert L."/>
            <person name="Andreopoulos W."/>
            <person name="Angelini C."/>
            <person name="Antonin V."/>
            <person name="Barry K.W."/>
            <person name="Bougher N.L."/>
            <person name="Buchanan P."/>
            <person name="Buyck B."/>
            <person name="Bense V."/>
            <person name="Catcheside P."/>
            <person name="Chovatia M."/>
            <person name="Cooper J."/>
            <person name="Damon W."/>
            <person name="Desjardin D."/>
            <person name="Finy P."/>
            <person name="Geml J."/>
            <person name="Haridas S."/>
            <person name="Hughes K."/>
            <person name="Justo A."/>
            <person name="Karasinski D."/>
            <person name="Kautmanova I."/>
            <person name="Kiss B."/>
            <person name="Kocsube S."/>
            <person name="Kotiranta H."/>
            <person name="LaButti K.M."/>
            <person name="Lechner B.E."/>
            <person name="Liimatainen K."/>
            <person name="Lipzen A."/>
            <person name="Lukacs Z."/>
            <person name="Mihaltcheva S."/>
            <person name="Morgado L.N."/>
            <person name="Niskanen T."/>
            <person name="Noordeloos M.E."/>
            <person name="Ohm R.A."/>
            <person name="Ortiz-Santana B."/>
            <person name="Ovrebo C."/>
            <person name="Racz N."/>
            <person name="Riley R."/>
            <person name="Savchenko A."/>
            <person name="Shiryaev A."/>
            <person name="Soop K."/>
            <person name="Spirin V."/>
            <person name="Szebenyi C."/>
            <person name="Tomsovsky M."/>
            <person name="Tulloss R.E."/>
            <person name="Uehling J."/>
            <person name="Grigoriev I.V."/>
            <person name="Vagvolgyi C."/>
            <person name="Papp T."/>
            <person name="Martin F.M."/>
            <person name="Miettinen O."/>
            <person name="Hibbett D.S."/>
            <person name="Nagy L.G."/>
        </authorList>
    </citation>
    <scope>NUCLEOTIDE SEQUENCE [LARGE SCALE GENOMIC DNA]</scope>
    <source>
        <strain evidence="7 8">CBS 121175</strain>
    </source>
</reference>
<dbReference type="AlphaFoldDB" id="A0A5C3KPU8"/>
<evidence type="ECO:0000256" key="4">
    <source>
        <dbReference type="ARBA" id="ARBA00023010"/>
    </source>
</evidence>
<accession>A0A5C3KPU8</accession>
<evidence type="ECO:0000256" key="5">
    <source>
        <dbReference type="RuleBase" id="RU367043"/>
    </source>
</evidence>
<keyword evidence="5" id="KW-1015">Disulfide bond</keyword>
<dbReference type="InterPro" id="IPR004217">
    <property type="entry name" value="Tim10-like"/>
</dbReference>
<name>A0A5C3KPU8_COPMA</name>
<feature type="domain" description="Tim10-like" evidence="6">
    <location>
        <begin position="19"/>
        <end position="72"/>
    </location>
</feature>
<dbReference type="Gene3D" id="1.10.287.810">
    <property type="entry name" value="Mitochondrial import inner membrane translocase subunit tim13 like domains"/>
    <property type="match status" value="1"/>
</dbReference>
<evidence type="ECO:0000256" key="2">
    <source>
        <dbReference type="ARBA" id="ARBA00022792"/>
    </source>
</evidence>
<keyword evidence="4 5" id="KW-0811">Translocation</keyword>
<keyword evidence="5" id="KW-0143">Chaperone</keyword>
<keyword evidence="5" id="KW-0813">Transport</keyword>
<comment type="domain">
    <text evidence="5">The twin CX3C motif contains 4 conserved Cys residues that form 2 disulfide bonds in the mitochondrial intermembrane space.</text>
</comment>
<comment type="subunit">
    <text evidence="5">Heterohexamer.</text>
</comment>
<evidence type="ECO:0000256" key="3">
    <source>
        <dbReference type="ARBA" id="ARBA00022927"/>
    </source>
</evidence>
<dbReference type="STRING" id="230819.A0A5C3KPU8"/>
<evidence type="ECO:0000259" key="6">
    <source>
        <dbReference type="Pfam" id="PF02953"/>
    </source>
</evidence>
<dbReference type="EMBL" id="ML210241">
    <property type="protein sequence ID" value="TFK22424.1"/>
    <property type="molecule type" value="Genomic_DNA"/>
</dbReference>
<protein>
    <recommendedName>
        <fullName evidence="5">Mitochondrial import inner membrane translocase subunit</fullName>
    </recommendedName>
</protein>
<comment type="function">
    <text evidence="5">Mitochondrial intermembrane chaperone that participates in the import and insertion of some multi-pass transmembrane proteins into the mitochondrial inner membrane. Also required for the transfer of beta-barrel precursors from the TOM complex to the sorting and assembly machinery (SAM complex) of the outer membrane. Acts as a chaperone-like protein that protects the hydrophobic precursors from aggregation and guide them through the mitochondrial intermembrane space.</text>
</comment>
<sequence length="81" mass="9281">MADLSGTFDAATQKELGEFVQTELAKRRVQASIQRFTSLCWDNQLSRSEESCIANCVDRFMDASLFIVSQVEEKQRRNQMS</sequence>
<keyword evidence="2 5" id="KW-0472">Membrane</keyword>
<comment type="similarity">
    <text evidence="1 5">Belongs to the small Tim family.</text>
</comment>